<feature type="compositionally biased region" description="Basic and acidic residues" evidence="1">
    <location>
        <begin position="60"/>
        <end position="79"/>
    </location>
</feature>
<evidence type="ECO:0000313" key="3">
    <source>
        <dbReference type="Proteomes" id="UP000566819"/>
    </source>
</evidence>
<sequence>MSLTEHQVASSPPSLSQAQSQVHLKHPATPINEEYRHTSRASRSSSPSAPSDLALGGEPESGKRGEKRGRQDTHTEISSETHLSVNTDDTCDTGDENPRPAKRRKPRSAPAVTLTTHSPRLITDVP</sequence>
<keyword evidence="3" id="KW-1185">Reference proteome</keyword>
<feature type="compositionally biased region" description="Low complexity" evidence="1">
    <location>
        <begin position="7"/>
        <end position="22"/>
    </location>
</feature>
<organism evidence="2 3">
    <name type="scientific">Cudoniella acicularis</name>
    <dbReference type="NCBI Taxonomy" id="354080"/>
    <lineage>
        <taxon>Eukaryota</taxon>
        <taxon>Fungi</taxon>
        <taxon>Dikarya</taxon>
        <taxon>Ascomycota</taxon>
        <taxon>Pezizomycotina</taxon>
        <taxon>Leotiomycetes</taxon>
        <taxon>Helotiales</taxon>
        <taxon>Tricladiaceae</taxon>
        <taxon>Cudoniella</taxon>
    </lineage>
</organism>
<feature type="compositionally biased region" description="Low complexity" evidence="1">
    <location>
        <begin position="41"/>
        <end position="51"/>
    </location>
</feature>
<comment type="caution">
    <text evidence="2">The sequence shown here is derived from an EMBL/GenBank/DDBJ whole genome shotgun (WGS) entry which is preliminary data.</text>
</comment>
<dbReference type="EMBL" id="JAAMPI010000074">
    <property type="protein sequence ID" value="KAF4636253.1"/>
    <property type="molecule type" value="Genomic_DNA"/>
</dbReference>
<reference evidence="2 3" key="1">
    <citation type="submission" date="2020-03" db="EMBL/GenBank/DDBJ databases">
        <title>Draft Genome Sequence of Cudoniella acicularis.</title>
        <authorList>
            <person name="Buettner E."/>
            <person name="Kellner H."/>
        </authorList>
    </citation>
    <scope>NUCLEOTIDE SEQUENCE [LARGE SCALE GENOMIC DNA]</scope>
    <source>
        <strain evidence="2 3">DSM 108380</strain>
    </source>
</reference>
<evidence type="ECO:0000313" key="2">
    <source>
        <dbReference type="EMBL" id="KAF4636253.1"/>
    </source>
</evidence>
<evidence type="ECO:0000256" key="1">
    <source>
        <dbReference type="SAM" id="MobiDB-lite"/>
    </source>
</evidence>
<feature type="region of interest" description="Disordered" evidence="1">
    <location>
        <begin position="1"/>
        <end position="126"/>
    </location>
</feature>
<accession>A0A8H4W6M2</accession>
<dbReference type="AlphaFoldDB" id="A0A8H4W6M2"/>
<dbReference type="OrthoDB" id="3563077at2759"/>
<dbReference type="Proteomes" id="UP000566819">
    <property type="component" value="Unassembled WGS sequence"/>
</dbReference>
<gene>
    <name evidence="2" type="ORF">G7Y89_g1831</name>
</gene>
<protein>
    <submittedName>
        <fullName evidence="2">Uncharacterized protein</fullName>
    </submittedName>
</protein>
<proteinExistence type="predicted"/>
<name>A0A8H4W6M2_9HELO</name>